<feature type="compositionally biased region" description="Polar residues" evidence="1">
    <location>
        <begin position="86"/>
        <end position="96"/>
    </location>
</feature>
<evidence type="ECO:0000313" key="2">
    <source>
        <dbReference type="EMBL" id="GFS46865.1"/>
    </source>
</evidence>
<dbReference type="AlphaFoldDB" id="A0A8X6II27"/>
<comment type="caution">
    <text evidence="2">The sequence shown here is derived from an EMBL/GenBank/DDBJ whole genome shotgun (WGS) entry which is preliminary data.</text>
</comment>
<feature type="region of interest" description="Disordered" evidence="1">
    <location>
        <begin position="43"/>
        <end position="96"/>
    </location>
</feature>
<accession>A0A8X6II27</accession>
<proteinExistence type="predicted"/>
<evidence type="ECO:0000313" key="3">
    <source>
        <dbReference type="Proteomes" id="UP000886998"/>
    </source>
</evidence>
<name>A0A8X6II27_9ARAC</name>
<sequence length="96" mass="10460">MQGLLVLENTAEVEYKKAREEHGPIISTKAFDLTSNHDCKGAGTLSTRGIADGLGAPNPSRNRRSPREKIFTPSPKIDGRARRGTTWANSLDSELP</sequence>
<evidence type="ECO:0000256" key="1">
    <source>
        <dbReference type="SAM" id="MobiDB-lite"/>
    </source>
</evidence>
<organism evidence="2 3">
    <name type="scientific">Trichonephila inaurata madagascariensis</name>
    <dbReference type="NCBI Taxonomy" id="2747483"/>
    <lineage>
        <taxon>Eukaryota</taxon>
        <taxon>Metazoa</taxon>
        <taxon>Ecdysozoa</taxon>
        <taxon>Arthropoda</taxon>
        <taxon>Chelicerata</taxon>
        <taxon>Arachnida</taxon>
        <taxon>Araneae</taxon>
        <taxon>Araneomorphae</taxon>
        <taxon>Entelegynae</taxon>
        <taxon>Araneoidea</taxon>
        <taxon>Nephilidae</taxon>
        <taxon>Trichonephila</taxon>
        <taxon>Trichonephila inaurata</taxon>
    </lineage>
</organism>
<reference evidence="2" key="1">
    <citation type="submission" date="2020-08" db="EMBL/GenBank/DDBJ databases">
        <title>Multicomponent nature underlies the extraordinary mechanical properties of spider dragline silk.</title>
        <authorList>
            <person name="Kono N."/>
            <person name="Nakamura H."/>
            <person name="Mori M."/>
            <person name="Yoshida Y."/>
            <person name="Ohtoshi R."/>
            <person name="Malay A.D."/>
            <person name="Moran D.A.P."/>
            <person name="Tomita M."/>
            <person name="Numata K."/>
            <person name="Arakawa K."/>
        </authorList>
    </citation>
    <scope>NUCLEOTIDE SEQUENCE</scope>
</reference>
<keyword evidence="3" id="KW-1185">Reference proteome</keyword>
<protein>
    <submittedName>
        <fullName evidence="2">Uncharacterized protein</fullName>
    </submittedName>
</protein>
<gene>
    <name evidence="2" type="ORF">TNIN_251411</name>
</gene>
<dbReference type="EMBL" id="BMAV01026046">
    <property type="protein sequence ID" value="GFS46865.1"/>
    <property type="molecule type" value="Genomic_DNA"/>
</dbReference>
<dbReference type="Proteomes" id="UP000886998">
    <property type="component" value="Unassembled WGS sequence"/>
</dbReference>